<comment type="caution">
    <text evidence="1">The sequence shown here is derived from an EMBL/GenBank/DDBJ whole genome shotgun (WGS) entry which is preliminary data.</text>
</comment>
<accession>A0A5J4TQD0</accession>
<gene>
    <name evidence="1" type="ORF">EZS28_044832</name>
</gene>
<evidence type="ECO:0000313" key="1">
    <source>
        <dbReference type="EMBL" id="KAA6359641.1"/>
    </source>
</evidence>
<reference evidence="1 2" key="1">
    <citation type="submission" date="2019-03" db="EMBL/GenBank/DDBJ databases">
        <title>Single cell metagenomics reveals metabolic interactions within the superorganism composed of flagellate Streblomastix strix and complex community of Bacteroidetes bacteria on its surface.</title>
        <authorList>
            <person name="Treitli S.C."/>
            <person name="Kolisko M."/>
            <person name="Husnik F."/>
            <person name="Keeling P."/>
            <person name="Hampl V."/>
        </authorList>
    </citation>
    <scope>NUCLEOTIDE SEQUENCE [LARGE SCALE GENOMIC DNA]</scope>
    <source>
        <strain evidence="1">ST1C</strain>
    </source>
</reference>
<protein>
    <submittedName>
        <fullName evidence="1">Uncharacterized protein</fullName>
    </submittedName>
</protein>
<dbReference type="Proteomes" id="UP000324800">
    <property type="component" value="Unassembled WGS sequence"/>
</dbReference>
<name>A0A5J4TQD0_9EUKA</name>
<proteinExistence type="predicted"/>
<evidence type="ECO:0000313" key="2">
    <source>
        <dbReference type="Proteomes" id="UP000324800"/>
    </source>
</evidence>
<dbReference type="EMBL" id="SNRW01028071">
    <property type="protein sequence ID" value="KAA6359641.1"/>
    <property type="molecule type" value="Genomic_DNA"/>
</dbReference>
<dbReference type="AlphaFoldDB" id="A0A5J4TQD0"/>
<sequence length="78" mass="9038">RMDSSSNIVVIKVNIYSLYYSFIPIQVDDSKSQFWSKELRLFGVVCVIIRRHRITKDYAIASQQRARGTSWKNIGIGL</sequence>
<feature type="non-terminal residue" evidence="1">
    <location>
        <position position="1"/>
    </location>
</feature>
<organism evidence="1 2">
    <name type="scientific">Streblomastix strix</name>
    <dbReference type="NCBI Taxonomy" id="222440"/>
    <lineage>
        <taxon>Eukaryota</taxon>
        <taxon>Metamonada</taxon>
        <taxon>Preaxostyla</taxon>
        <taxon>Oxymonadida</taxon>
        <taxon>Streblomastigidae</taxon>
        <taxon>Streblomastix</taxon>
    </lineage>
</organism>